<name>A0A0F6SFQ4_9BACT</name>
<proteinExistence type="predicted"/>
<sequence>MVMHKGGALVAGTLSLLVAACGDGGGTTPPVDGSVPLVGDDAAVTTPPPPPPPPPGPIDCAAGGVASFSGTVQALADRAAIAGARVCVLEHPEIPCATTNAAGFYLLACAPIGDAAISFEADGFASGVWLWRGVAGDPTDLSVLLARNSENTGYLSPTGVTYPDGSSALVTIDANGAVEGLTARLRSGSGHGAFYSADDGGRIDPSATFLEDESELVFFVARPWEGWSELEIELVAPGRTCSQTDGAWQARDGAVNAVRVPVRPDTETVIWITCE</sequence>
<dbReference type="AlphaFoldDB" id="A0A0F6SFQ4"/>
<evidence type="ECO:0000313" key="3">
    <source>
        <dbReference type="EMBL" id="AKF07349.1"/>
    </source>
</evidence>
<feature type="region of interest" description="Disordered" evidence="1">
    <location>
        <begin position="29"/>
        <end position="56"/>
    </location>
</feature>
<evidence type="ECO:0000256" key="1">
    <source>
        <dbReference type="SAM" id="MobiDB-lite"/>
    </source>
</evidence>
<feature type="signal peptide" evidence="2">
    <location>
        <begin position="1"/>
        <end position="19"/>
    </location>
</feature>
<dbReference type="PROSITE" id="PS51257">
    <property type="entry name" value="PROKAR_LIPOPROTEIN"/>
    <property type="match status" value="1"/>
</dbReference>
<gene>
    <name evidence="3" type="ORF">DB32_004498</name>
</gene>
<evidence type="ECO:0008006" key="5">
    <source>
        <dbReference type="Google" id="ProtNLM"/>
    </source>
</evidence>
<dbReference type="SUPFAM" id="SSF49464">
    <property type="entry name" value="Carboxypeptidase regulatory domain-like"/>
    <property type="match status" value="1"/>
</dbReference>
<organism evidence="3 4">
    <name type="scientific">Sandaracinus amylolyticus</name>
    <dbReference type="NCBI Taxonomy" id="927083"/>
    <lineage>
        <taxon>Bacteria</taxon>
        <taxon>Pseudomonadati</taxon>
        <taxon>Myxococcota</taxon>
        <taxon>Polyangia</taxon>
        <taxon>Polyangiales</taxon>
        <taxon>Sandaracinaceae</taxon>
        <taxon>Sandaracinus</taxon>
    </lineage>
</organism>
<keyword evidence="4" id="KW-1185">Reference proteome</keyword>
<feature type="compositionally biased region" description="Pro residues" evidence="1">
    <location>
        <begin position="46"/>
        <end position="56"/>
    </location>
</feature>
<keyword evidence="2" id="KW-0732">Signal</keyword>
<evidence type="ECO:0000256" key="2">
    <source>
        <dbReference type="SAM" id="SignalP"/>
    </source>
</evidence>
<dbReference type="InterPro" id="IPR008969">
    <property type="entry name" value="CarboxyPept-like_regulatory"/>
</dbReference>
<reference evidence="3 4" key="1">
    <citation type="submission" date="2015-03" db="EMBL/GenBank/DDBJ databases">
        <title>Genome assembly of Sandaracinus amylolyticus DSM 53668.</title>
        <authorList>
            <person name="Sharma G."/>
            <person name="Subramanian S."/>
        </authorList>
    </citation>
    <scope>NUCLEOTIDE SEQUENCE [LARGE SCALE GENOMIC DNA]</scope>
    <source>
        <strain evidence="3 4">DSM 53668</strain>
    </source>
</reference>
<protein>
    <recommendedName>
        <fullName evidence="5">Lipoprotein</fullName>
    </recommendedName>
</protein>
<evidence type="ECO:0000313" key="4">
    <source>
        <dbReference type="Proteomes" id="UP000034883"/>
    </source>
</evidence>
<dbReference type="EMBL" id="CP011125">
    <property type="protein sequence ID" value="AKF07349.1"/>
    <property type="molecule type" value="Genomic_DNA"/>
</dbReference>
<dbReference type="KEGG" id="samy:DB32_004498"/>
<feature type="chain" id="PRO_5002509522" description="Lipoprotein" evidence="2">
    <location>
        <begin position="20"/>
        <end position="275"/>
    </location>
</feature>
<accession>A0A0F6SFQ4</accession>
<dbReference type="STRING" id="927083.DB32_004498"/>
<dbReference type="Proteomes" id="UP000034883">
    <property type="component" value="Chromosome"/>
</dbReference>